<comment type="caution">
    <text evidence="1">The sequence shown here is derived from an EMBL/GenBank/DDBJ whole genome shotgun (WGS) entry which is preliminary data.</text>
</comment>
<reference evidence="1" key="1">
    <citation type="journal article" date="2015" name="Nature">
        <title>Complex archaea that bridge the gap between prokaryotes and eukaryotes.</title>
        <authorList>
            <person name="Spang A."/>
            <person name="Saw J.H."/>
            <person name="Jorgensen S.L."/>
            <person name="Zaremba-Niedzwiedzka K."/>
            <person name="Martijn J."/>
            <person name="Lind A.E."/>
            <person name="van Eijk R."/>
            <person name="Schleper C."/>
            <person name="Guy L."/>
            <person name="Ettema T.J."/>
        </authorList>
    </citation>
    <scope>NUCLEOTIDE SEQUENCE</scope>
</reference>
<organism evidence="1">
    <name type="scientific">marine sediment metagenome</name>
    <dbReference type="NCBI Taxonomy" id="412755"/>
    <lineage>
        <taxon>unclassified sequences</taxon>
        <taxon>metagenomes</taxon>
        <taxon>ecological metagenomes</taxon>
    </lineage>
</organism>
<evidence type="ECO:0000313" key="1">
    <source>
        <dbReference type="EMBL" id="KKL59274.1"/>
    </source>
</evidence>
<feature type="non-terminal residue" evidence="1">
    <location>
        <position position="1"/>
    </location>
</feature>
<name>A0A0F9DC99_9ZZZZ</name>
<sequence length="106" mass="12220">RLLPDWFNLHPDIHGKLTMHDYNRMICADLAFRLRDELIAGDLFKGMLKVRQYCDKGGNRMYAHTMKGAKSWFIAIAKPIHWIIAALIAKGEITDGQHKNNRSNSK</sequence>
<dbReference type="EMBL" id="LAZR01029541">
    <property type="protein sequence ID" value="KKL59274.1"/>
    <property type="molecule type" value="Genomic_DNA"/>
</dbReference>
<dbReference type="AlphaFoldDB" id="A0A0F9DC99"/>
<accession>A0A0F9DC99</accession>
<gene>
    <name evidence="1" type="ORF">LCGC14_2216960</name>
</gene>
<protein>
    <submittedName>
        <fullName evidence="1">Uncharacterized protein</fullName>
    </submittedName>
</protein>
<proteinExistence type="predicted"/>